<proteinExistence type="predicted"/>
<dbReference type="EMBL" id="FO704551">
    <property type="protein sequence ID" value="CDG21875.1"/>
    <property type="molecule type" value="Genomic_DNA"/>
</dbReference>
<evidence type="ECO:0000313" key="1">
    <source>
        <dbReference type="EMBL" id="CDG21875.1"/>
    </source>
</evidence>
<accession>A0A068R6X3</accession>
<dbReference type="KEGG" id="xpo:XPG1_2220"/>
<protein>
    <submittedName>
        <fullName evidence="1">Uncharacterized protein</fullName>
    </submittedName>
</protein>
<dbReference type="Proteomes" id="UP000032735">
    <property type="component" value="Chromosome"/>
</dbReference>
<reference evidence="1 2" key="1">
    <citation type="submission" date="2013-07" db="EMBL/GenBank/DDBJ databases">
        <authorList>
            <person name="Genoscope - CEA"/>
        </authorList>
    </citation>
    <scope>NUCLEOTIDE SEQUENCE [LARGE SCALE GENOMIC DNA]</scope>
    <source>
        <strain evidence="1 2">G6</strain>
    </source>
</reference>
<name>A0A068R6X3_9GAMM</name>
<evidence type="ECO:0000313" key="2">
    <source>
        <dbReference type="Proteomes" id="UP000032735"/>
    </source>
</evidence>
<sequence>MLLTILLIDNHDDVIKLLEERVPLSVSNIIYTFETLSERLKRFTESLFGMLS</sequence>
<dbReference type="HOGENOM" id="CLU_3086354_0_0_6"/>
<keyword evidence="2" id="KW-1185">Reference proteome</keyword>
<dbReference type="AlphaFoldDB" id="A0A068R6X3"/>
<organism evidence="1 2">
    <name type="scientific">Xenorhabdus poinarii G6</name>
    <dbReference type="NCBI Taxonomy" id="1354304"/>
    <lineage>
        <taxon>Bacteria</taxon>
        <taxon>Pseudomonadati</taxon>
        <taxon>Pseudomonadota</taxon>
        <taxon>Gammaproteobacteria</taxon>
        <taxon>Enterobacterales</taxon>
        <taxon>Morganellaceae</taxon>
        <taxon>Xenorhabdus</taxon>
    </lineage>
</organism>
<gene>
    <name evidence="1" type="ORF">XPG1_2220</name>
</gene>